<proteinExistence type="predicted"/>
<protein>
    <submittedName>
        <fullName evidence="1">Uncharacterized protein</fullName>
    </submittedName>
</protein>
<dbReference type="AlphaFoldDB" id="A0A1X7SFB3"/>
<name>A0A1X7SFB3_AMPQE</name>
<reference evidence="1" key="1">
    <citation type="submission" date="2017-05" db="UniProtKB">
        <authorList>
            <consortium name="EnsemblMetazoa"/>
        </authorList>
    </citation>
    <scope>IDENTIFICATION</scope>
</reference>
<dbReference type="EnsemblMetazoa" id="Aqu2.1.00760_001">
    <property type="protein sequence ID" value="Aqu2.1.00760_001"/>
    <property type="gene ID" value="Aqu2.1.00760"/>
</dbReference>
<sequence>MNTYTISVYSYIHLPSVNSTVTVLRFDVPSPVTI</sequence>
<accession>A0A1X7SFB3</accession>
<evidence type="ECO:0000313" key="1">
    <source>
        <dbReference type="EnsemblMetazoa" id="Aqu2.1.00760_001"/>
    </source>
</evidence>
<organism evidence="1">
    <name type="scientific">Amphimedon queenslandica</name>
    <name type="common">Sponge</name>
    <dbReference type="NCBI Taxonomy" id="400682"/>
    <lineage>
        <taxon>Eukaryota</taxon>
        <taxon>Metazoa</taxon>
        <taxon>Porifera</taxon>
        <taxon>Demospongiae</taxon>
        <taxon>Heteroscleromorpha</taxon>
        <taxon>Haplosclerida</taxon>
        <taxon>Niphatidae</taxon>
        <taxon>Amphimedon</taxon>
    </lineage>
</organism>
<dbReference type="InParanoid" id="A0A1X7SFB3"/>